<dbReference type="RefSeq" id="WP_092810607.1">
    <property type="nucleotide sequence ID" value="NZ_FMVW01000002.1"/>
</dbReference>
<name>A0A1G5MZS8_AFIMA</name>
<dbReference type="GO" id="GO:0005737">
    <property type="term" value="C:cytoplasm"/>
    <property type="evidence" value="ECO:0007669"/>
    <property type="project" value="UniProtKB-SubCell"/>
</dbReference>
<accession>A0A1G5MZS8</accession>
<proteinExistence type="inferred from homology"/>
<dbReference type="PIRSF" id="PIRSF004505">
    <property type="entry name" value="MT_bac"/>
    <property type="match status" value="1"/>
</dbReference>
<comment type="function">
    <text evidence="5">Specifically methylates the pseudouridine at position 1915 (m3Psi1915) in 23S rRNA.</text>
</comment>
<dbReference type="GO" id="GO:0070038">
    <property type="term" value="F:rRNA (pseudouridine-N3-)-methyltransferase activity"/>
    <property type="evidence" value="ECO:0007669"/>
    <property type="project" value="UniProtKB-UniRule"/>
</dbReference>
<feature type="binding site" evidence="5">
    <location>
        <position position="75"/>
    </location>
    <ligand>
        <name>S-adenosyl-L-methionine</name>
        <dbReference type="ChEBI" id="CHEBI:59789"/>
    </ligand>
</feature>
<keyword evidence="5" id="KW-0963">Cytoplasm</keyword>
<dbReference type="Gene3D" id="3.40.1280.10">
    <property type="match status" value="1"/>
</dbReference>
<dbReference type="Pfam" id="PF02590">
    <property type="entry name" value="SPOUT_MTase"/>
    <property type="match status" value="1"/>
</dbReference>
<evidence type="ECO:0000256" key="2">
    <source>
        <dbReference type="ARBA" id="ARBA00022679"/>
    </source>
</evidence>
<dbReference type="CDD" id="cd18081">
    <property type="entry name" value="RlmH-like"/>
    <property type="match status" value="1"/>
</dbReference>
<dbReference type="HAMAP" id="MF_00658">
    <property type="entry name" value="23SrRNA_methyltr_H"/>
    <property type="match status" value="1"/>
</dbReference>
<dbReference type="SUPFAM" id="SSF75217">
    <property type="entry name" value="alpha/beta knot"/>
    <property type="match status" value="1"/>
</dbReference>
<dbReference type="InterPro" id="IPR029028">
    <property type="entry name" value="Alpha/beta_knot_MTases"/>
</dbReference>
<comment type="catalytic activity">
    <reaction evidence="5">
        <text>pseudouridine(1915) in 23S rRNA + S-adenosyl-L-methionine = N(3)-methylpseudouridine(1915) in 23S rRNA + S-adenosyl-L-homocysteine + H(+)</text>
        <dbReference type="Rhea" id="RHEA:42752"/>
        <dbReference type="Rhea" id="RHEA-COMP:10221"/>
        <dbReference type="Rhea" id="RHEA-COMP:10222"/>
        <dbReference type="ChEBI" id="CHEBI:15378"/>
        <dbReference type="ChEBI" id="CHEBI:57856"/>
        <dbReference type="ChEBI" id="CHEBI:59789"/>
        <dbReference type="ChEBI" id="CHEBI:65314"/>
        <dbReference type="ChEBI" id="CHEBI:74486"/>
        <dbReference type="EC" id="2.1.1.177"/>
    </reaction>
</comment>
<evidence type="ECO:0000313" key="6">
    <source>
        <dbReference type="EMBL" id="SCZ30168.1"/>
    </source>
</evidence>
<reference evidence="6 7" key="1">
    <citation type="submission" date="2016-10" db="EMBL/GenBank/DDBJ databases">
        <authorList>
            <person name="de Groot N.N."/>
        </authorList>
    </citation>
    <scope>NUCLEOTIDE SEQUENCE [LARGE SCALE GENOMIC DNA]</scope>
    <source>
        <strain evidence="6 7">DSM 2698</strain>
    </source>
</reference>
<dbReference type="OrthoDB" id="9806643at2"/>
<comment type="subcellular location">
    <subcellularLocation>
        <location evidence="5">Cytoplasm</location>
    </subcellularLocation>
</comment>
<organism evidence="6 7">
    <name type="scientific">Afifella marina DSM 2698</name>
    <dbReference type="NCBI Taxonomy" id="1120955"/>
    <lineage>
        <taxon>Bacteria</taxon>
        <taxon>Pseudomonadati</taxon>
        <taxon>Pseudomonadota</taxon>
        <taxon>Alphaproteobacteria</taxon>
        <taxon>Hyphomicrobiales</taxon>
        <taxon>Afifellaceae</taxon>
        <taxon>Afifella</taxon>
    </lineage>
</organism>
<dbReference type="InterPro" id="IPR029026">
    <property type="entry name" value="tRNA_m1G_MTases_N"/>
</dbReference>
<evidence type="ECO:0000256" key="5">
    <source>
        <dbReference type="HAMAP-Rule" id="MF_00658"/>
    </source>
</evidence>
<comment type="subunit">
    <text evidence="5">Homodimer.</text>
</comment>
<evidence type="ECO:0000256" key="3">
    <source>
        <dbReference type="ARBA" id="ARBA00022691"/>
    </source>
</evidence>
<dbReference type="PANTHER" id="PTHR33603:SF1">
    <property type="entry name" value="RIBOSOMAL RNA LARGE SUBUNIT METHYLTRANSFERASE H"/>
    <property type="match status" value="1"/>
</dbReference>
<dbReference type="STRING" id="1120955.SAMN03080610_01220"/>
<dbReference type="PANTHER" id="PTHR33603">
    <property type="entry name" value="METHYLTRANSFERASE"/>
    <property type="match status" value="1"/>
</dbReference>
<comment type="similarity">
    <text evidence="4 5">Belongs to the RNA methyltransferase RlmH family.</text>
</comment>
<keyword evidence="3 5" id="KW-0949">S-adenosyl-L-methionine</keyword>
<protein>
    <recommendedName>
        <fullName evidence="5">Ribosomal RNA large subunit methyltransferase H</fullName>
        <ecNumber evidence="5">2.1.1.177</ecNumber>
    </recommendedName>
    <alternativeName>
        <fullName evidence="5">23S rRNA (pseudouridine1915-N3)-methyltransferase</fullName>
    </alternativeName>
    <alternativeName>
        <fullName evidence="5">23S rRNA m3Psi1915 methyltransferase</fullName>
    </alternativeName>
    <alternativeName>
        <fullName evidence="5">rRNA (pseudouridine-N3-)-methyltransferase RlmH</fullName>
    </alternativeName>
</protein>
<keyword evidence="1 5" id="KW-0489">Methyltransferase</keyword>
<dbReference type="AlphaFoldDB" id="A0A1G5MZS8"/>
<dbReference type="NCBIfam" id="NF000989">
    <property type="entry name" value="PRK00103.2-3"/>
    <property type="match status" value="1"/>
</dbReference>
<evidence type="ECO:0000313" key="7">
    <source>
        <dbReference type="Proteomes" id="UP000199347"/>
    </source>
</evidence>
<dbReference type="InterPro" id="IPR003742">
    <property type="entry name" value="RlmH-like"/>
</dbReference>
<dbReference type="EC" id="2.1.1.177" evidence="5"/>
<keyword evidence="7" id="KW-1185">Reference proteome</keyword>
<feature type="binding site" evidence="5">
    <location>
        <position position="107"/>
    </location>
    <ligand>
        <name>S-adenosyl-L-methionine</name>
        <dbReference type="ChEBI" id="CHEBI:59789"/>
    </ligand>
</feature>
<dbReference type="EMBL" id="FMVW01000002">
    <property type="protein sequence ID" value="SCZ30168.1"/>
    <property type="molecule type" value="Genomic_DNA"/>
</dbReference>
<dbReference type="Proteomes" id="UP000199347">
    <property type="component" value="Unassembled WGS sequence"/>
</dbReference>
<evidence type="ECO:0000256" key="1">
    <source>
        <dbReference type="ARBA" id="ARBA00022603"/>
    </source>
</evidence>
<evidence type="ECO:0000256" key="4">
    <source>
        <dbReference type="ARBA" id="ARBA00038303"/>
    </source>
</evidence>
<keyword evidence="5" id="KW-0698">rRNA processing</keyword>
<feature type="binding site" evidence="5">
    <location>
        <begin position="126"/>
        <end position="131"/>
    </location>
    <ligand>
        <name>S-adenosyl-L-methionine</name>
        <dbReference type="ChEBI" id="CHEBI:59789"/>
    </ligand>
</feature>
<keyword evidence="2 5" id="KW-0808">Transferase</keyword>
<sequence length="159" mass="16686">MQILVLAVGRMKAGPEADLAARYLERVGKAGRSVGISGISVREIAESSASRADDRKAEEAASLKKLAAGYPIVALDETGRNLSSEDFAGLIGGEAEKGVSGLCLVIGGPDGLDASLREEAIAAIAFGRMTWPHKLARAMLAEQVYRAVTILSGHPYHRA</sequence>
<gene>
    <name evidence="5" type="primary">rlmH</name>
    <name evidence="6" type="ORF">SAMN03080610_01220</name>
</gene>